<evidence type="ECO:0000256" key="1">
    <source>
        <dbReference type="ARBA" id="ARBA00007422"/>
    </source>
</evidence>
<sequence length="247" mass="27108">MKYIFANWKMYLSFDESCILMSQLLQEKSEMQNVEVAIFPSSISFSEIEKLARGSQWSLGAQNVAWVEKGAYTGAVSAQLFSELGAKYALVGHSERRHIFHEKNEDTQKKMSACFEAGLIPVLCIGETQEDLEAGKRQYRLQRQIDEALMGNNISERSFFIAYEPVWAIGSGSACTASDAEDIIGWIKLHLKDALGVDNVPVLYGGSVDATNVVSYTAQASIDGVLVGGCSAKFDEFSSILKAFDGA</sequence>
<dbReference type="AlphaFoldDB" id="A0A2H0N441"/>
<dbReference type="UniPathway" id="UPA00109">
    <property type="reaction ID" value="UER00189"/>
</dbReference>
<comment type="similarity">
    <text evidence="1 3">Belongs to the triosephosphate isomerase family.</text>
</comment>
<evidence type="ECO:0000256" key="3">
    <source>
        <dbReference type="RuleBase" id="RU363013"/>
    </source>
</evidence>
<evidence type="ECO:0000256" key="2">
    <source>
        <dbReference type="ARBA" id="ARBA00023235"/>
    </source>
</evidence>
<keyword evidence="3" id="KW-0963">Cytoplasm</keyword>
<dbReference type="EMBL" id="PCWN01000011">
    <property type="protein sequence ID" value="PIR03660.1"/>
    <property type="molecule type" value="Genomic_DNA"/>
</dbReference>
<protein>
    <recommendedName>
        <fullName evidence="3">Triosephosphate isomerase</fullName>
        <ecNumber evidence="3">5.3.1.1</ecNumber>
    </recommendedName>
</protein>
<name>A0A2H0N441_9BACT</name>
<evidence type="ECO:0000313" key="4">
    <source>
        <dbReference type="EMBL" id="PIR03660.1"/>
    </source>
</evidence>
<dbReference type="PROSITE" id="PS00171">
    <property type="entry name" value="TIM_1"/>
    <property type="match status" value="1"/>
</dbReference>
<reference evidence="4 5" key="1">
    <citation type="submission" date="2017-09" db="EMBL/GenBank/DDBJ databases">
        <title>Depth-based differentiation of microbial function through sediment-hosted aquifers and enrichment of novel symbionts in the deep terrestrial subsurface.</title>
        <authorList>
            <person name="Probst A.J."/>
            <person name="Ladd B."/>
            <person name="Jarett J.K."/>
            <person name="Geller-Mcgrath D.E."/>
            <person name="Sieber C.M."/>
            <person name="Emerson J.B."/>
            <person name="Anantharaman K."/>
            <person name="Thomas B.C."/>
            <person name="Malmstrom R."/>
            <person name="Stieglmeier M."/>
            <person name="Klingl A."/>
            <person name="Woyke T."/>
            <person name="Ryan C.M."/>
            <person name="Banfield J.F."/>
        </authorList>
    </citation>
    <scope>NUCLEOTIDE SEQUENCE [LARGE SCALE GENOMIC DNA]</scope>
    <source>
        <strain evidence="4">CG11_big_fil_rev_8_21_14_0_20_39_34</strain>
    </source>
</reference>
<dbReference type="EC" id="5.3.1.1" evidence="3"/>
<dbReference type="InterPro" id="IPR000652">
    <property type="entry name" value="Triosephosphate_isomerase"/>
</dbReference>
<keyword evidence="3" id="KW-0324">Glycolysis</keyword>
<evidence type="ECO:0000313" key="5">
    <source>
        <dbReference type="Proteomes" id="UP000229600"/>
    </source>
</evidence>
<dbReference type="GO" id="GO:0005829">
    <property type="term" value="C:cytosol"/>
    <property type="evidence" value="ECO:0007669"/>
    <property type="project" value="TreeGrafter"/>
</dbReference>
<dbReference type="GO" id="GO:0019563">
    <property type="term" value="P:glycerol catabolic process"/>
    <property type="evidence" value="ECO:0007669"/>
    <property type="project" value="TreeGrafter"/>
</dbReference>
<dbReference type="NCBIfam" id="TIGR00419">
    <property type="entry name" value="tim"/>
    <property type="match status" value="1"/>
</dbReference>
<dbReference type="PANTHER" id="PTHR21139">
    <property type="entry name" value="TRIOSEPHOSPHATE ISOMERASE"/>
    <property type="match status" value="1"/>
</dbReference>
<dbReference type="GO" id="GO:0046166">
    <property type="term" value="P:glyceraldehyde-3-phosphate biosynthetic process"/>
    <property type="evidence" value="ECO:0007669"/>
    <property type="project" value="TreeGrafter"/>
</dbReference>
<dbReference type="UniPathway" id="UPA00138"/>
<comment type="pathway">
    <text evidence="3">Carbohydrate biosynthesis; gluconeogenesis.</text>
</comment>
<dbReference type="Proteomes" id="UP000229600">
    <property type="component" value="Unassembled WGS sequence"/>
</dbReference>
<dbReference type="GO" id="GO:0004807">
    <property type="term" value="F:triose-phosphate isomerase activity"/>
    <property type="evidence" value="ECO:0007669"/>
    <property type="project" value="UniProtKB-UniRule"/>
</dbReference>
<dbReference type="InterPro" id="IPR013785">
    <property type="entry name" value="Aldolase_TIM"/>
</dbReference>
<dbReference type="InterPro" id="IPR020861">
    <property type="entry name" value="Triosephosphate_isomerase_AS"/>
</dbReference>
<organism evidence="4 5">
    <name type="scientific">Candidatus Magasanikbacteria bacterium CG11_big_fil_rev_8_21_14_0_20_39_34</name>
    <dbReference type="NCBI Taxonomy" id="1974653"/>
    <lineage>
        <taxon>Bacteria</taxon>
        <taxon>Candidatus Magasanikiibacteriota</taxon>
    </lineage>
</organism>
<dbReference type="InterPro" id="IPR035990">
    <property type="entry name" value="TIM_sf"/>
</dbReference>
<comment type="pathway">
    <text evidence="3">Carbohydrate degradation; glycolysis; D-glyceraldehyde 3-phosphate from glycerone phosphate: step 1/1.</text>
</comment>
<keyword evidence="3" id="KW-0312">Gluconeogenesis</keyword>
<accession>A0A2H0N441</accession>
<dbReference type="SUPFAM" id="SSF51351">
    <property type="entry name" value="Triosephosphate isomerase (TIM)"/>
    <property type="match status" value="1"/>
</dbReference>
<dbReference type="CDD" id="cd00311">
    <property type="entry name" value="TIM"/>
    <property type="match status" value="1"/>
</dbReference>
<comment type="subcellular location">
    <subcellularLocation>
        <location evidence="3">Cytoplasm</location>
    </subcellularLocation>
</comment>
<gene>
    <name evidence="4" type="ORF">COV59_05750</name>
</gene>
<dbReference type="PANTHER" id="PTHR21139:SF42">
    <property type="entry name" value="TRIOSEPHOSPHATE ISOMERASE"/>
    <property type="match status" value="1"/>
</dbReference>
<keyword evidence="2 3" id="KW-0413">Isomerase</keyword>
<comment type="catalytic activity">
    <reaction evidence="3">
        <text>D-glyceraldehyde 3-phosphate = dihydroxyacetone phosphate</text>
        <dbReference type="Rhea" id="RHEA:18585"/>
        <dbReference type="ChEBI" id="CHEBI:57642"/>
        <dbReference type="ChEBI" id="CHEBI:59776"/>
        <dbReference type="EC" id="5.3.1.1"/>
    </reaction>
</comment>
<dbReference type="GO" id="GO:0006096">
    <property type="term" value="P:glycolytic process"/>
    <property type="evidence" value="ECO:0007669"/>
    <property type="project" value="UniProtKB-UniRule"/>
</dbReference>
<dbReference type="Pfam" id="PF00121">
    <property type="entry name" value="TIM"/>
    <property type="match status" value="1"/>
</dbReference>
<comment type="subunit">
    <text evidence="3">Homodimer.</text>
</comment>
<dbReference type="Gene3D" id="3.20.20.70">
    <property type="entry name" value="Aldolase class I"/>
    <property type="match status" value="1"/>
</dbReference>
<proteinExistence type="inferred from homology"/>
<comment type="caution">
    <text evidence="4">The sequence shown here is derived from an EMBL/GenBank/DDBJ whole genome shotgun (WGS) entry which is preliminary data.</text>
</comment>
<dbReference type="GO" id="GO:0006094">
    <property type="term" value="P:gluconeogenesis"/>
    <property type="evidence" value="ECO:0007669"/>
    <property type="project" value="UniProtKB-UniPathway"/>
</dbReference>
<dbReference type="PROSITE" id="PS51440">
    <property type="entry name" value="TIM_2"/>
    <property type="match status" value="1"/>
</dbReference>